<feature type="transmembrane region" description="Helical" evidence="1">
    <location>
        <begin position="12"/>
        <end position="28"/>
    </location>
</feature>
<name>A0A1S2KW19_9BACI</name>
<feature type="transmembrane region" description="Helical" evidence="1">
    <location>
        <begin position="183"/>
        <end position="206"/>
    </location>
</feature>
<dbReference type="Pfam" id="PF14378">
    <property type="entry name" value="PAP2_3"/>
    <property type="match status" value="1"/>
</dbReference>
<dbReference type="OrthoDB" id="9790723at2"/>
<feature type="transmembrane region" description="Helical" evidence="1">
    <location>
        <begin position="48"/>
        <end position="70"/>
    </location>
</feature>
<feature type="transmembrane region" description="Helical" evidence="1">
    <location>
        <begin position="77"/>
        <end position="99"/>
    </location>
</feature>
<dbReference type="AlphaFoldDB" id="A0A1S2KW19"/>
<dbReference type="SUPFAM" id="SSF48317">
    <property type="entry name" value="Acid phosphatase/Vanadium-dependent haloperoxidase"/>
    <property type="match status" value="1"/>
</dbReference>
<feature type="domain" description="Inositolphosphotransferase Aur1/Ipt1" evidence="2">
    <location>
        <begin position="60"/>
        <end position="195"/>
    </location>
</feature>
<sequence>MYKKFVANHFPLLYLLSIPMLHTIYNYLNKNHTEATNIITAVDHQIPFVPQFIIPYIGWYFFMFFYLIYFFQKDRKIYYESLIAINFGMIVCYVVYFFFQTTVPRPVLTGNEFFINLVRFIYTNDQPYNCFPSIHVLTTFIIMYGMYRSEIRSVFNRYFIYIFGTLIILSTVLVKQHSVVDGLASIILVLSTFALVSRLELAAFFIMKEKALKPVFTPSEY</sequence>
<dbReference type="EMBL" id="LQXD01000201">
    <property type="protein sequence ID" value="OIJ04324.1"/>
    <property type="molecule type" value="Genomic_DNA"/>
</dbReference>
<protein>
    <submittedName>
        <fullName evidence="4">Phosphatase PAP2 family protein</fullName>
    </submittedName>
</protein>
<dbReference type="EMBL" id="CP063356">
    <property type="protein sequence ID" value="QOY36833.1"/>
    <property type="molecule type" value="Genomic_DNA"/>
</dbReference>
<keyword evidence="1" id="KW-1133">Transmembrane helix</keyword>
<reference evidence="3 5" key="1">
    <citation type="submission" date="2016-10" db="EMBL/GenBank/DDBJ databases">
        <title>Draft genome sequences of four alkaliphilic bacteria belonging to the Anaerobacillus genus.</title>
        <authorList>
            <person name="Bassil N.M."/>
            <person name="Lloyd J.R."/>
        </authorList>
    </citation>
    <scope>NUCLEOTIDE SEQUENCE [LARGE SCALE GENOMIC DNA]</scope>
    <source>
        <strain evidence="3 5">NB2006</strain>
    </source>
</reference>
<evidence type="ECO:0000313" key="5">
    <source>
        <dbReference type="Proteomes" id="UP000180175"/>
    </source>
</evidence>
<gene>
    <name evidence="4" type="ORF">AWH56_004040</name>
    <name evidence="3" type="ORF">AWH56_23185</name>
</gene>
<dbReference type="InterPro" id="IPR026841">
    <property type="entry name" value="Aur1/Ipt1"/>
</dbReference>
<evidence type="ECO:0000256" key="1">
    <source>
        <dbReference type="SAM" id="Phobius"/>
    </source>
</evidence>
<organism evidence="3 5">
    <name type="scientific">Anaerobacillus isosaccharinicus</name>
    <dbReference type="NCBI Taxonomy" id="1532552"/>
    <lineage>
        <taxon>Bacteria</taxon>
        <taxon>Bacillati</taxon>
        <taxon>Bacillota</taxon>
        <taxon>Bacilli</taxon>
        <taxon>Bacillales</taxon>
        <taxon>Bacillaceae</taxon>
        <taxon>Anaerobacillus</taxon>
    </lineage>
</organism>
<proteinExistence type="predicted"/>
<feature type="transmembrane region" description="Helical" evidence="1">
    <location>
        <begin position="126"/>
        <end position="146"/>
    </location>
</feature>
<evidence type="ECO:0000259" key="2">
    <source>
        <dbReference type="Pfam" id="PF14378"/>
    </source>
</evidence>
<accession>A0A1S2KW19</accession>
<keyword evidence="1" id="KW-0472">Membrane</keyword>
<reference evidence="4 5" key="3">
    <citation type="journal article" date="2019" name="Int. J. Syst. Evol. Microbiol.">
        <title>Anaerobacillus isosaccharinicus sp. nov., an alkaliphilic bacterium which degrades isosaccharinic acid.</title>
        <authorList>
            <person name="Bassil N.M."/>
            <person name="Lloyd J.R."/>
        </authorList>
    </citation>
    <scope>NUCLEOTIDE SEQUENCE [LARGE SCALE GENOMIC DNA]</scope>
    <source>
        <strain evidence="4 5">NB2006</strain>
    </source>
</reference>
<feature type="transmembrane region" description="Helical" evidence="1">
    <location>
        <begin position="158"/>
        <end position="177"/>
    </location>
</feature>
<keyword evidence="5" id="KW-1185">Reference proteome</keyword>
<evidence type="ECO:0000313" key="3">
    <source>
        <dbReference type="EMBL" id="OIJ04324.1"/>
    </source>
</evidence>
<reference evidence="4 5" key="2">
    <citation type="journal article" date="2017" name="Genome Announc.">
        <title>Draft Genome Sequences of Four Alkaliphilic Bacteria Belonging to the Anaerobacillus Genus.</title>
        <authorList>
            <person name="Bassil N.M."/>
            <person name="Lloyd J.R."/>
        </authorList>
    </citation>
    <scope>NUCLEOTIDE SEQUENCE [LARGE SCALE GENOMIC DNA]</scope>
    <source>
        <strain evidence="4 5">NB2006</strain>
    </source>
</reference>
<dbReference type="Proteomes" id="UP000180175">
    <property type="component" value="Chromosome"/>
</dbReference>
<evidence type="ECO:0000313" key="4">
    <source>
        <dbReference type="EMBL" id="QOY36833.1"/>
    </source>
</evidence>
<dbReference type="KEGG" id="aia:AWH56_004040"/>
<dbReference type="InterPro" id="IPR036938">
    <property type="entry name" value="PAP2/HPO_sf"/>
</dbReference>
<dbReference type="GO" id="GO:0016020">
    <property type="term" value="C:membrane"/>
    <property type="evidence" value="ECO:0007669"/>
    <property type="project" value="UniProtKB-SubCell"/>
</dbReference>
<reference evidence="4" key="4">
    <citation type="submission" date="2020-10" db="EMBL/GenBank/DDBJ databases">
        <authorList>
            <person name="Bassil N.M."/>
            <person name="Lloyd J.R."/>
        </authorList>
    </citation>
    <scope>NUCLEOTIDE SEQUENCE</scope>
    <source>
        <strain evidence="4">NB2006</strain>
    </source>
</reference>
<keyword evidence="1" id="KW-0812">Transmembrane</keyword>
<dbReference type="RefSeq" id="WP_071319292.1">
    <property type="nucleotide sequence ID" value="NZ_CP063356.2"/>
</dbReference>